<dbReference type="EMBL" id="JAIPUX010001880">
    <property type="protein sequence ID" value="KAH0623797.1"/>
    <property type="molecule type" value="Genomic_DNA"/>
</dbReference>
<comment type="caution">
    <text evidence="4">The sequence shown here is derived from an EMBL/GenBank/DDBJ whole genome shotgun (WGS) entry which is preliminary data.</text>
</comment>
<feature type="compositionally biased region" description="Basic and acidic residues" evidence="2">
    <location>
        <begin position="451"/>
        <end position="462"/>
    </location>
</feature>
<feature type="compositionally biased region" description="Polar residues" evidence="2">
    <location>
        <begin position="419"/>
        <end position="447"/>
    </location>
</feature>
<name>A0ABQ7T2G9_PHRPL</name>
<evidence type="ECO:0000256" key="1">
    <source>
        <dbReference type="ARBA" id="ARBA00010311"/>
    </source>
</evidence>
<dbReference type="Proteomes" id="UP000826234">
    <property type="component" value="Unassembled WGS sequence"/>
</dbReference>
<dbReference type="Pfam" id="PF14816">
    <property type="entry name" value="CANIN"/>
    <property type="match status" value="1"/>
</dbReference>
<organism evidence="4 5">
    <name type="scientific">Phrynosoma platyrhinos</name>
    <name type="common">Desert horned lizard</name>
    <dbReference type="NCBI Taxonomy" id="52577"/>
    <lineage>
        <taxon>Eukaryota</taxon>
        <taxon>Metazoa</taxon>
        <taxon>Chordata</taxon>
        <taxon>Craniata</taxon>
        <taxon>Vertebrata</taxon>
        <taxon>Euteleostomi</taxon>
        <taxon>Lepidosauria</taxon>
        <taxon>Squamata</taxon>
        <taxon>Bifurcata</taxon>
        <taxon>Unidentata</taxon>
        <taxon>Episquamata</taxon>
        <taxon>Toxicofera</taxon>
        <taxon>Iguania</taxon>
        <taxon>Phrynosomatidae</taxon>
        <taxon>Phrynosomatinae</taxon>
        <taxon>Phrynosoma</taxon>
    </lineage>
</organism>
<feature type="domain" description="Coiled-coil SMC6 And NSE5 INteracting (CANIN)" evidence="3">
    <location>
        <begin position="534"/>
        <end position="899"/>
    </location>
</feature>
<dbReference type="PANTHER" id="PTHR16046:SF10">
    <property type="entry name" value="SMC5-SMC6 COMPLEX LOCALIZATION FACTOR PROTEIN 2"/>
    <property type="match status" value="1"/>
</dbReference>
<gene>
    <name evidence="4" type="ORF">JD844_006924</name>
</gene>
<evidence type="ECO:0000259" key="3">
    <source>
        <dbReference type="Pfam" id="PF14816"/>
    </source>
</evidence>
<proteinExistence type="inferred from homology"/>
<evidence type="ECO:0000313" key="4">
    <source>
        <dbReference type="EMBL" id="KAH0623797.1"/>
    </source>
</evidence>
<sequence length="991" mass="111932">MVPGLWYETELNDRTVLCSPEKRNGLSVVCTEHPRTNMYSPKQNRRRKFPAPPPNRSPIIEAFFKGAKSEKKDNPDNDVYIPAKATHPNFVVRKLFVLDGSSDHSLMLEDDTYTENIEKKGKCPIQTRSPLVENGRECKMDCVDLELTGSGLSQWSSTSENDSLKNECVTSCYKQTVCSKTLQPGSDGSSSQLSLETVCRERQVKEKKKQSKQPAFESVKKTLGSSFTNQDTRNILKERSCLTSQESFSDESSSVQVSKATFCSRWISDKTANRGKRQPCPSVYTSSTTLSRISKHKECPEKQKRISLETSVKNSEKPIKQRLDKYNFGSSLEDHKFNCSKARIYPNDAPLEGVKPSDNVLPVLVECVDEERRNHLTGENDQIQTADIKDTSKNYPCIFDNSSLLLTSCSSSLKGEAEQTGTNTSLLPSKNTGQVVSSSEGDSSVPLSENCAHKSSSDLDKLNNEGSGIKACKLSRKLSVSSSEEEISDCTLDSSDEELLPLEKILAQSSTSSRKSPGQINNEDNITDTMNLSHSVSVSYMNHMEHLLKEKEEFSRINELEQQVQGVKWETEINSLLEEQSNDGELSAEHREFLEKYSVITDGIPDQHPGENIFQIVHAGKIFHQYNLDLRNSGFHPQNPIEKYLFGSGITQQLFVVTEGLLVSAYHTSPCPVAILKWMFQMMSIHPDCSVSRKVLHTLMTLTIKNSSTGSDESRPWIPSLFDIAVVLINLGVPFSALFPLQNFQPSFTEDDVRSEIPETVRQKPNGNTLGDSFPFFFLIETNLCNIAKFLRLCVNICRECYTQKEIFMLLLLLFKLSLEKELKQFPLVDLQCLIIKLLENIGKWDTKMYELCLAINSLSSHHHDLLWLVQFVPDWTARGRQVRRHLSLVVISKLLENQVDIPGSHDQQMSLLCKELVMMKPSNLLKKHLEISADGGELSKESFISEFEPKKWLLKLCSTLEKHIKCNIREDARLLYKTKRMIHDFVVPDA</sequence>
<dbReference type="InterPro" id="IPR044276">
    <property type="entry name" value="CANIN_dom"/>
</dbReference>
<feature type="region of interest" description="Disordered" evidence="2">
    <location>
        <begin position="36"/>
        <end position="55"/>
    </location>
</feature>
<feature type="region of interest" description="Disordered" evidence="2">
    <location>
        <begin position="419"/>
        <end position="462"/>
    </location>
</feature>
<feature type="region of interest" description="Disordered" evidence="2">
    <location>
        <begin position="507"/>
        <end position="526"/>
    </location>
</feature>
<protein>
    <recommendedName>
        <fullName evidence="3">Coiled-coil SMC6 And NSE5 INteracting (CANIN) domain-containing protein</fullName>
    </recommendedName>
</protein>
<reference evidence="4 5" key="1">
    <citation type="journal article" date="2022" name="Gigascience">
        <title>A chromosome-level genome assembly and annotation of the desert horned lizard, Phrynosoma platyrhinos, provides insight into chromosomal rearrangements among reptiles.</title>
        <authorList>
            <person name="Koochekian N."/>
            <person name="Ascanio A."/>
            <person name="Farleigh K."/>
            <person name="Card D.C."/>
            <person name="Schield D.R."/>
            <person name="Castoe T.A."/>
            <person name="Jezkova T."/>
        </authorList>
    </citation>
    <scope>NUCLEOTIDE SEQUENCE [LARGE SCALE GENOMIC DNA]</scope>
    <source>
        <strain evidence="4">NK-2021</strain>
    </source>
</reference>
<comment type="similarity">
    <text evidence="1">Belongs to the FAM178 family.</text>
</comment>
<keyword evidence="5" id="KW-1185">Reference proteome</keyword>
<accession>A0ABQ7T2G9</accession>
<dbReference type="InterPro" id="IPR026161">
    <property type="entry name" value="FAM178"/>
</dbReference>
<evidence type="ECO:0000313" key="5">
    <source>
        <dbReference type="Proteomes" id="UP000826234"/>
    </source>
</evidence>
<dbReference type="PANTHER" id="PTHR16046">
    <property type="entry name" value="SMC5-SMC6 COMPLEX LOCALIZATION FACTOR 2"/>
    <property type="match status" value="1"/>
</dbReference>
<evidence type="ECO:0000256" key="2">
    <source>
        <dbReference type="SAM" id="MobiDB-lite"/>
    </source>
</evidence>